<keyword evidence="3" id="KW-0411">Iron-sulfur</keyword>
<dbReference type="CDD" id="cd02980">
    <property type="entry name" value="TRX_Fd_family"/>
    <property type="match status" value="1"/>
</dbReference>
<keyword evidence="2" id="KW-0408">Iron</keyword>
<sequence>MAVALQLRTPSDLTELRQRMLAGRESKTVGISVCAGTGCRAHGSMDLFDEFRRQLEAQGLDDVEVRATGCHGFCEQGPLVVIFPRKIFYRGVKVKDAADIVAKTVMNNEVVESLLFKDPVTKQKCLLEDEVPFYASQQRIVFRNNGKIDPNDIEDYIAADGYAG</sequence>
<dbReference type="GO" id="GO:0051536">
    <property type="term" value="F:iron-sulfur cluster binding"/>
    <property type="evidence" value="ECO:0007669"/>
    <property type="project" value="UniProtKB-KW"/>
</dbReference>
<feature type="non-terminal residue" evidence="4">
    <location>
        <position position="164"/>
    </location>
</feature>
<evidence type="ECO:0000313" key="4">
    <source>
        <dbReference type="EMBL" id="KKK87333.1"/>
    </source>
</evidence>
<dbReference type="InterPro" id="IPR036249">
    <property type="entry name" value="Thioredoxin-like_sf"/>
</dbReference>
<dbReference type="PANTHER" id="PTHR43578:SF3">
    <property type="entry name" value="NADH-QUINONE OXIDOREDUCTASE SUBUNIT F"/>
    <property type="match status" value="1"/>
</dbReference>
<dbReference type="Pfam" id="PF01257">
    <property type="entry name" value="2Fe-2S_thioredx"/>
    <property type="match status" value="1"/>
</dbReference>
<comment type="caution">
    <text evidence="4">The sequence shown here is derived from an EMBL/GenBank/DDBJ whole genome shotgun (WGS) entry which is preliminary data.</text>
</comment>
<reference evidence="4" key="1">
    <citation type="journal article" date="2015" name="Nature">
        <title>Complex archaea that bridge the gap between prokaryotes and eukaryotes.</title>
        <authorList>
            <person name="Spang A."/>
            <person name="Saw J.H."/>
            <person name="Jorgensen S.L."/>
            <person name="Zaremba-Niedzwiedzka K."/>
            <person name="Martijn J."/>
            <person name="Lind A.E."/>
            <person name="van Eijk R."/>
            <person name="Schleper C."/>
            <person name="Guy L."/>
            <person name="Ettema T.J."/>
        </authorList>
    </citation>
    <scope>NUCLEOTIDE SEQUENCE</scope>
</reference>
<accession>A0A0F8Z119</accession>
<gene>
    <name evidence="4" type="ORF">LCGC14_2754300</name>
</gene>
<evidence type="ECO:0000256" key="3">
    <source>
        <dbReference type="ARBA" id="ARBA00023014"/>
    </source>
</evidence>
<dbReference type="Gene3D" id="3.40.30.10">
    <property type="entry name" value="Glutaredoxin"/>
    <property type="match status" value="1"/>
</dbReference>
<organism evidence="4">
    <name type="scientific">marine sediment metagenome</name>
    <dbReference type="NCBI Taxonomy" id="412755"/>
    <lineage>
        <taxon>unclassified sequences</taxon>
        <taxon>metagenomes</taxon>
        <taxon>ecological metagenomes</taxon>
    </lineage>
</organism>
<proteinExistence type="predicted"/>
<evidence type="ECO:0000256" key="1">
    <source>
        <dbReference type="ARBA" id="ARBA00022723"/>
    </source>
</evidence>
<dbReference type="PANTHER" id="PTHR43578">
    <property type="entry name" value="NADH-QUINONE OXIDOREDUCTASE SUBUNIT F"/>
    <property type="match status" value="1"/>
</dbReference>
<dbReference type="SUPFAM" id="SSF52833">
    <property type="entry name" value="Thioredoxin-like"/>
    <property type="match status" value="1"/>
</dbReference>
<dbReference type="Gene3D" id="6.10.250.1450">
    <property type="match status" value="1"/>
</dbReference>
<evidence type="ECO:0008006" key="5">
    <source>
        <dbReference type="Google" id="ProtNLM"/>
    </source>
</evidence>
<dbReference type="GO" id="GO:0046872">
    <property type="term" value="F:metal ion binding"/>
    <property type="evidence" value="ECO:0007669"/>
    <property type="project" value="UniProtKB-KW"/>
</dbReference>
<name>A0A0F8Z119_9ZZZZ</name>
<dbReference type="AlphaFoldDB" id="A0A0F8Z119"/>
<protein>
    <recommendedName>
        <fullName evidence="5">NADH-ubiquinone oxidoreductase 51kDa subunit FMN-binding domain-containing protein</fullName>
    </recommendedName>
</protein>
<keyword evidence="1" id="KW-0479">Metal-binding</keyword>
<evidence type="ECO:0000256" key="2">
    <source>
        <dbReference type="ARBA" id="ARBA00023004"/>
    </source>
</evidence>
<dbReference type="EMBL" id="LAZR01050449">
    <property type="protein sequence ID" value="KKK87333.1"/>
    <property type="molecule type" value="Genomic_DNA"/>
</dbReference>